<keyword evidence="2" id="KW-1185">Reference proteome</keyword>
<evidence type="ECO:0000313" key="2">
    <source>
        <dbReference type="Proteomes" id="UP000182110"/>
    </source>
</evidence>
<organism evidence="1 2">
    <name type="scientific">Peribacillus simplex</name>
    <dbReference type="NCBI Taxonomy" id="1478"/>
    <lineage>
        <taxon>Bacteria</taxon>
        <taxon>Bacillati</taxon>
        <taxon>Bacillota</taxon>
        <taxon>Bacilli</taxon>
        <taxon>Bacillales</taxon>
        <taxon>Bacillaceae</taxon>
        <taxon>Peribacillus</taxon>
    </lineage>
</organism>
<protein>
    <submittedName>
        <fullName evidence="1">Uncharacterized protein</fullName>
    </submittedName>
</protein>
<dbReference type="EMBL" id="CCXW01000001">
    <property type="protein sequence ID" value="CEG30696.1"/>
    <property type="molecule type" value="Genomic_DNA"/>
</dbReference>
<proteinExistence type="predicted"/>
<sequence length="44" mass="5027">MRSLVKGKSQNVHELPGVPVIADYHAADTIQEMTTIKEEEFFHE</sequence>
<name>A0AAN2PDZ5_9BACI</name>
<dbReference type="AlphaFoldDB" id="A0AAN2PDZ5"/>
<evidence type="ECO:0000313" key="1">
    <source>
        <dbReference type="EMBL" id="CEG30696.1"/>
    </source>
</evidence>
<reference evidence="1 2" key="1">
    <citation type="journal article" date="2014" name="Genome Announc.">
        <title>Genome Sequence of Bacillus simplex Strain P558, Isolated from a Human Fecal Sample.</title>
        <authorList>
            <person name="Croce O."/>
            <person name="Hugon P."/>
            <person name="Lagier J.C."/>
            <person name="Bibi F."/>
            <person name="Robert C."/>
            <person name="Azhar E.I."/>
            <person name="Raoult D."/>
            <person name="Fournier P.E."/>
        </authorList>
    </citation>
    <scope>NUCLEOTIDE SEQUENCE [LARGE SCALE GENOMIC DNA]</scope>
    <source>
        <strain evidence="1 2">P558</strain>
    </source>
</reference>
<gene>
    <name evidence="1" type="ORF">BN1180_00811</name>
</gene>
<accession>A0AAN2PDZ5</accession>
<comment type="caution">
    <text evidence="1">The sequence shown here is derived from an EMBL/GenBank/DDBJ whole genome shotgun (WGS) entry which is preliminary data.</text>
</comment>
<dbReference type="Proteomes" id="UP000182110">
    <property type="component" value="Unassembled WGS sequence"/>
</dbReference>